<keyword evidence="2 6" id="KW-0288">FMN</keyword>
<name>A0A1S8NED4_CLOSA</name>
<dbReference type="EMBL" id="LZYZ01000002">
    <property type="protein sequence ID" value="OOM14641.1"/>
    <property type="molecule type" value="Genomic_DNA"/>
</dbReference>
<dbReference type="InterPro" id="IPR023048">
    <property type="entry name" value="NADH:quinone_OxRdtase_FMN_depd"/>
</dbReference>
<evidence type="ECO:0000256" key="3">
    <source>
        <dbReference type="ARBA" id="ARBA00023002"/>
    </source>
</evidence>
<dbReference type="SUPFAM" id="SSF52218">
    <property type="entry name" value="Flavoproteins"/>
    <property type="match status" value="1"/>
</dbReference>
<comment type="function">
    <text evidence="6">Quinone reductase that provides resistance to thiol-specific stress caused by electrophilic quinones.</text>
</comment>
<evidence type="ECO:0000256" key="5">
    <source>
        <dbReference type="ARBA" id="ARBA00048542"/>
    </source>
</evidence>
<sequence length="216" mass="25174">MKKLLYITVNSKPEEMSASKKVGRVFVNRFLELHNDFKLEELDLYNCYIPRLQYQYFEKRNAMIKEEDFNKLDIHGQEEVHKIVKLTDQFKEADMYVIAAPMWSLSFPAPLKEYIDCVVMDGKTISINENNVEGLLNDKPRGMVYIQSSGGKIPWILRMVMNKGLNYVHDIMKTIGIKRFEELLVDGTGFTEEEKNQAINQAISKIDNVINEVWRA</sequence>
<evidence type="ECO:0000256" key="6">
    <source>
        <dbReference type="HAMAP-Rule" id="MF_01216"/>
    </source>
</evidence>
<reference evidence="8 9" key="1">
    <citation type="submission" date="2016-05" db="EMBL/GenBank/DDBJ databases">
        <title>Microbial solvent formation.</title>
        <authorList>
            <person name="Poehlein A."/>
            <person name="Montoya Solano J.D."/>
            <person name="Flitsch S."/>
            <person name="Krabben P."/>
            <person name="Duerre P."/>
            <person name="Daniel R."/>
        </authorList>
    </citation>
    <scope>NUCLEOTIDE SEQUENCE [LARGE SCALE GENOMIC DNA]</scope>
    <source>
        <strain evidence="8 9">L1-8</strain>
    </source>
</reference>
<comment type="cofactor">
    <cofactor evidence="6">
        <name>FMN</name>
        <dbReference type="ChEBI" id="CHEBI:58210"/>
    </cofactor>
    <text evidence="6">Binds 1 FMN per subunit.</text>
</comment>
<keyword evidence="1 6" id="KW-0285">Flavoprotein</keyword>
<dbReference type="EC" id="1.6.5.-" evidence="6"/>
<comment type="catalytic activity">
    <reaction evidence="6">
        <text>2 a quinone + NADH + H(+) = 2 a 1,4-benzosemiquinone + NAD(+)</text>
        <dbReference type="Rhea" id="RHEA:65952"/>
        <dbReference type="ChEBI" id="CHEBI:15378"/>
        <dbReference type="ChEBI" id="CHEBI:57540"/>
        <dbReference type="ChEBI" id="CHEBI:57945"/>
        <dbReference type="ChEBI" id="CHEBI:132124"/>
        <dbReference type="ChEBI" id="CHEBI:134225"/>
    </reaction>
</comment>
<dbReference type="GO" id="GO:0009055">
    <property type="term" value="F:electron transfer activity"/>
    <property type="evidence" value="ECO:0007669"/>
    <property type="project" value="UniProtKB-UniRule"/>
</dbReference>
<dbReference type="InterPro" id="IPR050104">
    <property type="entry name" value="FMN-dep_NADH:Q_OxRdtase_AzoR1"/>
</dbReference>
<dbReference type="HAMAP" id="MF_01216">
    <property type="entry name" value="Azoreductase_type1"/>
    <property type="match status" value="1"/>
</dbReference>
<dbReference type="Proteomes" id="UP000191154">
    <property type="component" value="Unassembled WGS sequence"/>
</dbReference>
<dbReference type="GO" id="GO:0016652">
    <property type="term" value="F:oxidoreductase activity, acting on NAD(P)H as acceptor"/>
    <property type="evidence" value="ECO:0007669"/>
    <property type="project" value="UniProtKB-UniRule"/>
</dbReference>
<evidence type="ECO:0000259" key="7">
    <source>
        <dbReference type="Pfam" id="PF02525"/>
    </source>
</evidence>
<feature type="domain" description="Flavodoxin-like fold" evidence="7">
    <location>
        <begin position="2"/>
        <end position="208"/>
    </location>
</feature>
<dbReference type="AlphaFoldDB" id="A0A1S8NED4"/>
<feature type="binding site" evidence="6">
    <location>
        <begin position="17"/>
        <end position="19"/>
    </location>
    <ligand>
        <name>FMN</name>
        <dbReference type="ChEBI" id="CHEBI:58210"/>
    </ligand>
</feature>
<dbReference type="STRING" id="169679.CSACC_20720"/>
<comment type="catalytic activity">
    <reaction evidence="5">
        <text>N,N-dimethyl-1,4-phenylenediamine + anthranilate + 2 NAD(+) = 2-(4-dimethylaminophenyl)diazenylbenzoate + 2 NADH + 2 H(+)</text>
        <dbReference type="Rhea" id="RHEA:55872"/>
        <dbReference type="ChEBI" id="CHEBI:15378"/>
        <dbReference type="ChEBI" id="CHEBI:15783"/>
        <dbReference type="ChEBI" id="CHEBI:16567"/>
        <dbReference type="ChEBI" id="CHEBI:57540"/>
        <dbReference type="ChEBI" id="CHEBI:57945"/>
        <dbReference type="ChEBI" id="CHEBI:71579"/>
        <dbReference type="EC" id="1.7.1.17"/>
    </reaction>
    <physiologicalReaction direction="right-to-left" evidence="5">
        <dbReference type="Rhea" id="RHEA:55874"/>
    </physiologicalReaction>
</comment>
<comment type="caution">
    <text evidence="6">Lacks conserved residue(s) required for the propagation of feature annotation.</text>
</comment>
<protein>
    <recommendedName>
        <fullName evidence="6">FMN dependent NADH:quinone oxidoreductase</fullName>
        <ecNumber evidence="6">1.6.5.-</ecNumber>
    </recommendedName>
    <alternativeName>
        <fullName evidence="6">Azo-dye reductase</fullName>
    </alternativeName>
    <alternativeName>
        <fullName evidence="6">FMN-dependent NADH-azo compound oxidoreductase</fullName>
    </alternativeName>
    <alternativeName>
        <fullName evidence="6">FMN-dependent NADH-azoreductase</fullName>
        <ecNumber evidence="6">1.7.1.17</ecNumber>
    </alternativeName>
</protein>
<dbReference type="InterPro" id="IPR003680">
    <property type="entry name" value="Flavodoxin_fold"/>
</dbReference>
<gene>
    <name evidence="8" type="primary">azoR2</name>
    <name evidence="6" type="synonym">azoR</name>
    <name evidence="8" type="ORF">CLOSAC_15210</name>
</gene>
<dbReference type="GO" id="GO:0010181">
    <property type="term" value="F:FMN binding"/>
    <property type="evidence" value="ECO:0007669"/>
    <property type="project" value="UniProtKB-UniRule"/>
</dbReference>
<evidence type="ECO:0000256" key="4">
    <source>
        <dbReference type="ARBA" id="ARBA00023027"/>
    </source>
</evidence>
<evidence type="ECO:0000256" key="2">
    <source>
        <dbReference type="ARBA" id="ARBA00022643"/>
    </source>
</evidence>
<dbReference type="Pfam" id="PF02525">
    <property type="entry name" value="Flavodoxin_2"/>
    <property type="match status" value="1"/>
</dbReference>
<comment type="caution">
    <text evidence="8">The sequence shown here is derived from an EMBL/GenBank/DDBJ whole genome shotgun (WGS) entry which is preliminary data.</text>
</comment>
<proteinExistence type="inferred from homology"/>
<accession>A0A1S8NED4</accession>
<dbReference type="EC" id="1.7.1.17" evidence="6"/>
<comment type="subunit">
    <text evidence="6">Homodimer.</text>
</comment>
<keyword evidence="3 6" id="KW-0560">Oxidoreductase</keyword>
<keyword evidence="4 6" id="KW-0520">NAD</keyword>
<dbReference type="PANTHER" id="PTHR43741:SF4">
    <property type="entry name" value="FMN-DEPENDENT NADH:QUINONE OXIDOREDUCTASE"/>
    <property type="match status" value="1"/>
</dbReference>
<organism evidence="8 9">
    <name type="scientific">Clostridium saccharobutylicum</name>
    <dbReference type="NCBI Taxonomy" id="169679"/>
    <lineage>
        <taxon>Bacteria</taxon>
        <taxon>Bacillati</taxon>
        <taxon>Bacillota</taxon>
        <taxon>Clostridia</taxon>
        <taxon>Eubacteriales</taxon>
        <taxon>Clostridiaceae</taxon>
        <taxon>Clostridium</taxon>
    </lineage>
</organism>
<feature type="binding site" evidence="6">
    <location>
        <begin position="148"/>
        <end position="151"/>
    </location>
    <ligand>
        <name>FMN</name>
        <dbReference type="ChEBI" id="CHEBI:58210"/>
    </ligand>
</feature>
<dbReference type="PANTHER" id="PTHR43741">
    <property type="entry name" value="FMN-DEPENDENT NADH-AZOREDUCTASE 1"/>
    <property type="match status" value="1"/>
</dbReference>
<evidence type="ECO:0000313" key="9">
    <source>
        <dbReference type="Proteomes" id="UP000191154"/>
    </source>
</evidence>
<comment type="function">
    <text evidence="6">Also exhibits azoreductase activity. Catalyzes the reductive cleavage of the azo bond in aromatic azo compounds to the corresponding amines.</text>
</comment>
<comment type="similarity">
    <text evidence="6">Belongs to the azoreductase type 1 family.</text>
</comment>
<dbReference type="Gene3D" id="3.40.50.360">
    <property type="match status" value="1"/>
</dbReference>
<dbReference type="RefSeq" id="WP_077864884.1">
    <property type="nucleotide sequence ID" value="NZ_LZYZ01000002.1"/>
</dbReference>
<dbReference type="GO" id="GO:0016655">
    <property type="term" value="F:oxidoreductase activity, acting on NAD(P)H, quinone or similar compound as acceptor"/>
    <property type="evidence" value="ECO:0007669"/>
    <property type="project" value="InterPro"/>
</dbReference>
<dbReference type="InterPro" id="IPR029039">
    <property type="entry name" value="Flavoprotein-like_sf"/>
</dbReference>
<evidence type="ECO:0000313" key="8">
    <source>
        <dbReference type="EMBL" id="OOM14641.1"/>
    </source>
</evidence>
<evidence type="ECO:0000256" key="1">
    <source>
        <dbReference type="ARBA" id="ARBA00022630"/>
    </source>
</evidence>